<keyword evidence="1" id="KW-0812">Transmembrane</keyword>
<protein>
    <submittedName>
        <fullName evidence="2">Uncharacterized protein</fullName>
    </submittedName>
</protein>
<accession>A0A6J5MRS1</accession>
<gene>
    <name evidence="2" type="ORF">UFOVP555_6</name>
</gene>
<dbReference type="EMBL" id="LR796526">
    <property type="protein sequence ID" value="CAB4149524.1"/>
    <property type="molecule type" value="Genomic_DNA"/>
</dbReference>
<evidence type="ECO:0000256" key="1">
    <source>
        <dbReference type="SAM" id="Phobius"/>
    </source>
</evidence>
<keyword evidence="1" id="KW-0472">Membrane</keyword>
<feature type="transmembrane region" description="Helical" evidence="1">
    <location>
        <begin position="6"/>
        <end position="24"/>
    </location>
</feature>
<name>A0A6J5MRS1_9CAUD</name>
<sequence>MPTDHILEYALMAISALLGWFVKVGREDHKELAREVGECVRKDDFKEAVRDLKDHNRAIFAQLDRQDDKLDSIRNAVADKADRRELLEQRECKAP</sequence>
<evidence type="ECO:0000313" key="2">
    <source>
        <dbReference type="EMBL" id="CAB4149524.1"/>
    </source>
</evidence>
<reference evidence="2" key="1">
    <citation type="submission" date="2020-04" db="EMBL/GenBank/DDBJ databases">
        <authorList>
            <person name="Chiriac C."/>
            <person name="Salcher M."/>
            <person name="Ghai R."/>
            <person name="Kavagutti S V."/>
        </authorList>
    </citation>
    <scope>NUCLEOTIDE SEQUENCE</scope>
</reference>
<proteinExistence type="predicted"/>
<keyword evidence="1" id="KW-1133">Transmembrane helix</keyword>
<organism evidence="2">
    <name type="scientific">uncultured Caudovirales phage</name>
    <dbReference type="NCBI Taxonomy" id="2100421"/>
    <lineage>
        <taxon>Viruses</taxon>
        <taxon>Duplodnaviria</taxon>
        <taxon>Heunggongvirae</taxon>
        <taxon>Uroviricota</taxon>
        <taxon>Caudoviricetes</taxon>
        <taxon>Peduoviridae</taxon>
        <taxon>Maltschvirus</taxon>
        <taxon>Maltschvirus maltsch</taxon>
    </lineage>
</organism>